<reference evidence="2" key="1">
    <citation type="submission" date="2020-07" db="EMBL/GenBank/DDBJ databases">
        <title>The High-quality genome of the commercially important snow crab, Chionoecetes opilio.</title>
        <authorList>
            <person name="Jeong J.-H."/>
            <person name="Ryu S."/>
        </authorList>
    </citation>
    <scope>NUCLEOTIDE SEQUENCE</scope>
    <source>
        <strain evidence="2">MADBK_172401_WGS</strain>
        <tissue evidence="2">Digestive gland</tissue>
    </source>
</reference>
<comment type="caution">
    <text evidence="2">The sequence shown here is derived from an EMBL/GenBank/DDBJ whole genome shotgun (WGS) entry which is preliminary data.</text>
</comment>
<feature type="compositionally biased region" description="Low complexity" evidence="1">
    <location>
        <begin position="185"/>
        <end position="209"/>
    </location>
</feature>
<gene>
    <name evidence="2" type="ORF">GWK47_009122</name>
</gene>
<evidence type="ECO:0000313" key="2">
    <source>
        <dbReference type="EMBL" id="KAG0716670.1"/>
    </source>
</evidence>
<name>A0A8J5CNT1_CHIOP</name>
<protein>
    <submittedName>
        <fullName evidence="2">Uncharacterized protein</fullName>
    </submittedName>
</protein>
<feature type="region of interest" description="Disordered" evidence="1">
    <location>
        <begin position="179"/>
        <end position="217"/>
    </location>
</feature>
<accession>A0A8J5CNT1</accession>
<proteinExistence type="predicted"/>
<dbReference type="Proteomes" id="UP000770661">
    <property type="component" value="Unassembled WGS sequence"/>
</dbReference>
<evidence type="ECO:0000313" key="3">
    <source>
        <dbReference type="Proteomes" id="UP000770661"/>
    </source>
</evidence>
<sequence>MASARGLTRGSTRVPTIVGFVYDGRKDKTGRWCPTAMDTAPRLIREDHVSSDRGAIWKVYFKLYYRTSRFTTRLEGTAPSHPHAAQSKESQPKKVQTAVTFSCGQEHGSHLRCVLHLADGELNLSATSFADTDQLQPWPGARAGIPNVQLSGGSIQEILVKPYEVRSSLSVAHLEHRKSREAGERVAAAVVGQQARDGSSGSGHPPGDHALLQSKKT</sequence>
<organism evidence="2 3">
    <name type="scientific">Chionoecetes opilio</name>
    <name type="common">Atlantic snow crab</name>
    <name type="synonym">Cancer opilio</name>
    <dbReference type="NCBI Taxonomy" id="41210"/>
    <lineage>
        <taxon>Eukaryota</taxon>
        <taxon>Metazoa</taxon>
        <taxon>Ecdysozoa</taxon>
        <taxon>Arthropoda</taxon>
        <taxon>Crustacea</taxon>
        <taxon>Multicrustacea</taxon>
        <taxon>Malacostraca</taxon>
        <taxon>Eumalacostraca</taxon>
        <taxon>Eucarida</taxon>
        <taxon>Decapoda</taxon>
        <taxon>Pleocyemata</taxon>
        <taxon>Brachyura</taxon>
        <taxon>Eubrachyura</taxon>
        <taxon>Majoidea</taxon>
        <taxon>Majidae</taxon>
        <taxon>Chionoecetes</taxon>
    </lineage>
</organism>
<keyword evidence="3" id="KW-1185">Reference proteome</keyword>
<dbReference type="AlphaFoldDB" id="A0A8J5CNT1"/>
<evidence type="ECO:0000256" key="1">
    <source>
        <dbReference type="SAM" id="MobiDB-lite"/>
    </source>
</evidence>
<dbReference type="EMBL" id="JACEEZ010018666">
    <property type="protein sequence ID" value="KAG0716670.1"/>
    <property type="molecule type" value="Genomic_DNA"/>
</dbReference>